<dbReference type="EnsemblPlants" id="OGLUM09G04250.1">
    <property type="protein sequence ID" value="OGLUM09G04250.1"/>
    <property type="gene ID" value="OGLUM09G04250"/>
</dbReference>
<accession>A0A0E0B0Q3</accession>
<organism evidence="1">
    <name type="scientific">Oryza glumipatula</name>
    <dbReference type="NCBI Taxonomy" id="40148"/>
    <lineage>
        <taxon>Eukaryota</taxon>
        <taxon>Viridiplantae</taxon>
        <taxon>Streptophyta</taxon>
        <taxon>Embryophyta</taxon>
        <taxon>Tracheophyta</taxon>
        <taxon>Spermatophyta</taxon>
        <taxon>Magnoliopsida</taxon>
        <taxon>Liliopsida</taxon>
        <taxon>Poales</taxon>
        <taxon>Poaceae</taxon>
        <taxon>BOP clade</taxon>
        <taxon>Oryzoideae</taxon>
        <taxon>Oryzeae</taxon>
        <taxon>Oryzinae</taxon>
        <taxon>Oryza</taxon>
    </lineage>
</organism>
<dbReference type="Proteomes" id="UP000026961">
    <property type="component" value="Chromosome 9"/>
</dbReference>
<protein>
    <submittedName>
        <fullName evidence="1">Uncharacterized protein</fullName>
    </submittedName>
</protein>
<reference evidence="1" key="1">
    <citation type="submission" date="2015-04" db="UniProtKB">
        <authorList>
            <consortium name="EnsemblPlants"/>
        </authorList>
    </citation>
    <scope>IDENTIFICATION</scope>
</reference>
<sequence>MVHARTIIDISSVFPYTKMVDANTHAAIAVVRATGARTTYVPSAKATARLRMELRTCPTAEAKCRERVAKSTDAMPAYMSPSVACREQTNANALATMNASNA</sequence>
<reference evidence="1" key="2">
    <citation type="submission" date="2018-05" db="EMBL/GenBank/DDBJ databases">
        <title>OgluRS3 (Oryza glumaepatula Reference Sequence Version 3).</title>
        <authorList>
            <person name="Zhang J."/>
            <person name="Kudrna D."/>
            <person name="Lee S."/>
            <person name="Talag J."/>
            <person name="Welchert J."/>
            <person name="Wing R.A."/>
        </authorList>
    </citation>
    <scope>NUCLEOTIDE SEQUENCE [LARGE SCALE GENOMIC DNA]</scope>
</reference>
<dbReference type="AlphaFoldDB" id="A0A0E0B0Q3"/>
<dbReference type="Gramene" id="OGLUM09G04250.1">
    <property type="protein sequence ID" value="OGLUM09G04250.1"/>
    <property type="gene ID" value="OGLUM09G04250"/>
</dbReference>
<dbReference type="HOGENOM" id="CLU_2281842_0_0_1"/>
<proteinExistence type="predicted"/>
<evidence type="ECO:0000313" key="2">
    <source>
        <dbReference type="Proteomes" id="UP000026961"/>
    </source>
</evidence>
<keyword evidence="2" id="KW-1185">Reference proteome</keyword>
<evidence type="ECO:0000313" key="1">
    <source>
        <dbReference type="EnsemblPlants" id="OGLUM09G04250.1"/>
    </source>
</evidence>
<name>A0A0E0B0Q3_9ORYZ</name>